<organism evidence="1">
    <name type="scientific">Escherichia coli</name>
    <dbReference type="NCBI Taxonomy" id="562"/>
    <lineage>
        <taxon>Bacteria</taxon>
        <taxon>Pseudomonadati</taxon>
        <taxon>Pseudomonadota</taxon>
        <taxon>Gammaproteobacteria</taxon>
        <taxon>Enterobacterales</taxon>
        <taxon>Enterobacteriaceae</taxon>
        <taxon>Escherichia</taxon>
    </lineage>
</organism>
<sequence>MGRRLASRKELCWHYCAAASAAEGIFAGRIKEASGTEA</sequence>
<reference evidence="1" key="1">
    <citation type="submission" date="2020-03" db="EMBL/GenBank/DDBJ databases">
        <title>Comparative analysis of multidrug resistant Escherichia coli ST216 isolates from silver gulls in Australia.</title>
        <authorList>
            <person name="Tarabai H."/>
            <person name="Wyrsch E.R."/>
            <person name="Bitar I."/>
            <person name="Djordjevic S.P."/>
            <person name="Dolejska M."/>
        </authorList>
    </citation>
    <scope>NUCLEOTIDE SEQUENCE</scope>
    <source>
        <strain evidence="1">CE1681</strain>
        <plasmid evidence="1">pCE1681-E</plasmid>
    </source>
</reference>
<dbReference type="AlphaFoldDB" id="A0A7G9AA55"/>
<protein>
    <submittedName>
        <fullName evidence="1">Uncharacterized protein</fullName>
    </submittedName>
</protein>
<proteinExistence type="predicted"/>
<name>A0A7G9AA55_ECOLX</name>
<accession>A0A7G9AA55</accession>
<geneLocation type="plasmid" evidence="1">
    <name>pCE1681-E</name>
</geneLocation>
<evidence type="ECO:0000313" key="1">
    <source>
        <dbReference type="EMBL" id="QNL33634.1"/>
    </source>
</evidence>
<dbReference type="EMBL" id="MT180434">
    <property type="protein sequence ID" value="QNL33634.1"/>
    <property type="molecule type" value="Genomic_DNA"/>
</dbReference>
<keyword evidence="1" id="KW-0614">Plasmid</keyword>